<reference evidence="6" key="1">
    <citation type="submission" date="2014-08" db="EMBL/GenBank/DDBJ databases">
        <authorList>
            <person name="Moulin L."/>
        </authorList>
    </citation>
    <scope>NUCLEOTIDE SEQUENCE [LARGE SCALE GENOMIC DNA]</scope>
</reference>
<protein>
    <submittedName>
        <fullName evidence="5">Xanthine dehydrogenase, FAD-binding subunit</fullName>
    </submittedName>
</protein>
<dbReference type="InterPro" id="IPR036318">
    <property type="entry name" value="FAD-bd_PCMH-like_sf"/>
</dbReference>
<sequence length="286" mass="29493">MRYIRPLSIEDAVGELAKAVGPAAILAGGSDLLVRMKGGFIEPELIVDIKRIGGLSDVTETADGFRIGAAVPCAVLGENKALRKAWPGVVEAANLIGSKQVQGRCTITGNLCNASPAADSVPALVAAGAKAVVAGPSGKRTIAVESVPTGPGRTSLAKGEIIEAILLDKRPEHAGDAYLRFIPRTEMDIAVVSAGVNLTLDEHGAIKTARVALGAAAPTVLLVEEAGQVLVGSKLDEATLERLAKICAGACRPIDDKRGTIEFRRKVAGVLARRVAAIAYKRAGGK</sequence>
<dbReference type="STRING" id="69974.MPLDJ20_110092"/>
<proteinExistence type="predicted"/>
<keyword evidence="2" id="KW-0274">FAD</keyword>
<dbReference type="InterPro" id="IPR005107">
    <property type="entry name" value="CO_DH_flav_C"/>
</dbReference>
<dbReference type="PROSITE" id="PS51387">
    <property type="entry name" value="FAD_PCMH"/>
    <property type="match status" value="1"/>
</dbReference>
<accession>A0A090DWY1</accession>
<dbReference type="InterPro" id="IPR016167">
    <property type="entry name" value="FAD-bd_PCMH_sub1"/>
</dbReference>
<evidence type="ECO:0000256" key="2">
    <source>
        <dbReference type="ARBA" id="ARBA00022827"/>
    </source>
</evidence>
<dbReference type="PANTHER" id="PTHR42659:SF2">
    <property type="entry name" value="XANTHINE DEHYDROGENASE SUBUNIT C-RELATED"/>
    <property type="match status" value="1"/>
</dbReference>
<gene>
    <name evidence="5" type="primary">xdhB</name>
    <name evidence="5" type="ORF">MPL3356_380025</name>
</gene>
<dbReference type="SUPFAM" id="SSF56176">
    <property type="entry name" value="FAD-binding/transporter-associated domain-like"/>
    <property type="match status" value="1"/>
</dbReference>
<dbReference type="InterPro" id="IPR016166">
    <property type="entry name" value="FAD-bd_PCMH"/>
</dbReference>
<dbReference type="Gene3D" id="3.30.43.10">
    <property type="entry name" value="Uridine Diphospho-n-acetylenolpyruvylglucosamine Reductase, domain 2"/>
    <property type="match status" value="1"/>
</dbReference>
<dbReference type="Pfam" id="PF00941">
    <property type="entry name" value="FAD_binding_5"/>
    <property type="match status" value="1"/>
</dbReference>
<organism evidence="5 6">
    <name type="scientific">Mesorhizobium plurifarium</name>
    <dbReference type="NCBI Taxonomy" id="69974"/>
    <lineage>
        <taxon>Bacteria</taxon>
        <taxon>Pseudomonadati</taxon>
        <taxon>Pseudomonadota</taxon>
        <taxon>Alphaproteobacteria</taxon>
        <taxon>Hyphomicrobiales</taxon>
        <taxon>Phyllobacteriaceae</taxon>
        <taxon>Mesorhizobium</taxon>
    </lineage>
</organism>
<evidence type="ECO:0000313" key="5">
    <source>
        <dbReference type="EMBL" id="CDX21557.1"/>
    </source>
</evidence>
<keyword evidence="6" id="KW-1185">Reference proteome</keyword>
<dbReference type="Gene3D" id="3.30.390.50">
    <property type="entry name" value="CO dehydrogenase flavoprotein, C-terminal domain"/>
    <property type="match status" value="1"/>
</dbReference>
<evidence type="ECO:0000256" key="3">
    <source>
        <dbReference type="ARBA" id="ARBA00023002"/>
    </source>
</evidence>
<dbReference type="Gene3D" id="3.30.465.10">
    <property type="match status" value="1"/>
</dbReference>
<dbReference type="PANTHER" id="PTHR42659">
    <property type="entry name" value="XANTHINE DEHYDROGENASE SUBUNIT C-RELATED"/>
    <property type="match status" value="1"/>
</dbReference>
<dbReference type="InterPro" id="IPR016169">
    <property type="entry name" value="FAD-bd_PCMH_sub2"/>
</dbReference>
<dbReference type="InterPro" id="IPR051312">
    <property type="entry name" value="Diverse_Substr_Oxidored"/>
</dbReference>
<feature type="domain" description="FAD-binding PCMH-type" evidence="4">
    <location>
        <begin position="1"/>
        <end position="172"/>
    </location>
</feature>
<dbReference type="InterPro" id="IPR036683">
    <property type="entry name" value="CO_DH_flav_C_dom_sf"/>
</dbReference>
<dbReference type="GO" id="GO:0016491">
    <property type="term" value="F:oxidoreductase activity"/>
    <property type="evidence" value="ECO:0007669"/>
    <property type="project" value="UniProtKB-KW"/>
</dbReference>
<dbReference type="SUPFAM" id="SSF55447">
    <property type="entry name" value="CO dehydrogenase flavoprotein C-terminal domain-like"/>
    <property type="match status" value="1"/>
</dbReference>
<dbReference type="SMART" id="SM01092">
    <property type="entry name" value="CO_deh_flav_C"/>
    <property type="match status" value="1"/>
</dbReference>
<dbReference type="AlphaFoldDB" id="A0A090DWY1"/>
<dbReference type="EMBL" id="CCMZ01000032">
    <property type="protein sequence ID" value="CDX21557.1"/>
    <property type="molecule type" value="Genomic_DNA"/>
</dbReference>
<evidence type="ECO:0000256" key="1">
    <source>
        <dbReference type="ARBA" id="ARBA00022630"/>
    </source>
</evidence>
<dbReference type="GO" id="GO:0071949">
    <property type="term" value="F:FAD binding"/>
    <property type="evidence" value="ECO:0007669"/>
    <property type="project" value="InterPro"/>
</dbReference>
<keyword evidence="3" id="KW-0560">Oxidoreductase</keyword>
<evidence type="ECO:0000313" key="6">
    <source>
        <dbReference type="Proteomes" id="UP000045285"/>
    </source>
</evidence>
<name>A0A090DWY1_MESPL</name>
<dbReference type="Proteomes" id="UP000045285">
    <property type="component" value="Unassembled WGS sequence"/>
</dbReference>
<dbReference type="InterPro" id="IPR002346">
    <property type="entry name" value="Mopterin_DH_FAD-bd"/>
</dbReference>
<dbReference type="Pfam" id="PF03450">
    <property type="entry name" value="CO_deh_flav_C"/>
    <property type="match status" value="1"/>
</dbReference>
<evidence type="ECO:0000259" key="4">
    <source>
        <dbReference type="PROSITE" id="PS51387"/>
    </source>
</evidence>
<keyword evidence="1" id="KW-0285">Flavoprotein</keyword>